<proteinExistence type="predicted"/>
<evidence type="ECO:0008006" key="4">
    <source>
        <dbReference type="Google" id="ProtNLM"/>
    </source>
</evidence>
<keyword evidence="3" id="KW-1185">Reference proteome</keyword>
<keyword evidence="1" id="KW-1133">Transmembrane helix</keyword>
<evidence type="ECO:0000313" key="3">
    <source>
        <dbReference type="Proteomes" id="UP001447857"/>
    </source>
</evidence>
<sequence length="200" mass="22968">MKISSDIEKLLPLGYVFLIMMGILKDCIYYYQLGINILKFSTITDILMSPIAYLSSNPIVLFAVISLFVSHYYLPKFLLKNNQEPFVQRMFELKSVEGFSLEEKTAYYNSIALRTLAVVLLSFFLGTGIADGYYTSGRIDKQTLDYNYKINFNDEEPQEVCLLGTNSLYYFYVAIGQKHIKIAPISSIKNVELMYKTANR</sequence>
<protein>
    <recommendedName>
        <fullName evidence="4">RDD domain-containing protein</fullName>
    </recommendedName>
</protein>
<evidence type="ECO:0000313" key="2">
    <source>
        <dbReference type="EMBL" id="WXK48704.1"/>
    </source>
</evidence>
<name>A0ABZ2Q3N1_9FLAO</name>
<feature type="transmembrane region" description="Helical" evidence="1">
    <location>
        <begin position="111"/>
        <end position="134"/>
    </location>
</feature>
<dbReference type="Proteomes" id="UP001447857">
    <property type="component" value="Chromosome"/>
</dbReference>
<keyword evidence="1" id="KW-0472">Membrane</keyword>
<organism evidence="2 3">
    <name type="scientific">Flavobacterium ginsenosidimutans</name>
    <dbReference type="NCBI Taxonomy" id="687844"/>
    <lineage>
        <taxon>Bacteria</taxon>
        <taxon>Pseudomonadati</taxon>
        <taxon>Bacteroidota</taxon>
        <taxon>Flavobacteriia</taxon>
        <taxon>Flavobacteriales</taxon>
        <taxon>Flavobacteriaceae</taxon>
        <taxon>Flavobacterium</taxon>
    </lineage>
</organism>
<feature type="transmembrane region" description="Helical" evidence="1">
    <location>
        <begin position="51"/>
        <end position="74"/>
    </location>
</feature>
<dbReference type="RefSeq" id="WP_338839475.1">
    <property type="nucleotide sequence ID" value="NZ_CP147988.1"/>
</dbReference>
<dbReference type="EMBL" id="CP147988">
    <property type="protein sequence ID" value="WXK48704.1"/>
    <property type="molecule type" value="Genomic_DNA"/>
</dbReference>
<feature type="transmembrane region" description="Helical" evidence="1">
    <location>
        <begin position="12"/>
        <end position="31"/>
    </location>
</feature>
<evidence type="ECO:0000256" key="1">
    <source>
        <dbReference type="SAM" id="Phobius"/>
    </source>
</evidence>
<reference evidence="2 3" key="1">
    <citation type="submission" date="2024-02" db="EMBL/GenBank/DDBJ databases">
        <title>complete genome of Flavobacterium ginsenosidimutans Str. YTB16.</title>
        <authorList>
            <person name="Wang Q."/>
        </authorList>
    </citation>
    <scope>NUCLEOTIDE SEQUENCE [LARGE SCALE GENOMIC DNA]</scope>
    <source>
        <strain evidence="2 3">YTB16</strain>
    </source>
</reference>
<gene>
    <name evidence="2" type="ORF">V6624_16880</name>
</gene>
<accession>A0ABZ2Q3N1</accession>
<keyword evidence="1" id="KW-0812">Transmembrane</keyword>